<accession>A0ABV8GMR1</accession>
<feature type="domain" description="HTH gntR-type" evidence="4">
    <location>
        <begin position="11"/>
        <end position="79"/>
    </location>
</feature>
<evidence type="ECO:0000256" key="3">
    <source>
        <dbReference type="ARBA" id="ARBA00023163"/>
    </source>
</evidence>
<dbReference type="SMART" id="SM00345">
    <property type="entry name" value="HTH_GNTR"/>
    <property type="match status" value="1"/>
</dbReference>
<reference evidence="6" key="1">
    <citation type="journal article" date="2019" name="Int. J. Syst. Evol. Microbiol.">
        <title>The Global Catalogue of Microorganisms (GCM) 10K type strain sequencing project: providing services to taxonomists for standard genome sequencing and annotation.</title>
        <authorList>
            <consortium name="The Broad Institute Genomics Platform"/>
            <consortium name="The Broad Institute Genome Sequencing Center for Infectious Disease"/>
            <person name="Wu L."/>
            <person name="Ma J."/>
        </authorList>
    </citation>
    <scope>NUCLEOTIDE SEQUENCE [LARGE SCALE GENOMIC DNA]</scope>
    <source>
        <strain evidence="6">TBRC 1276</strain>
    </source>
</reference>
<proteinExistence type="predicted"/>
<dbReference type="InterPro" id="IPR036390">
    <property type="entry name" value="WH_DNA-bd_sf"/>
</dbReference>
<keyword evidence="2" id="KW-0238">DNA-binding</keyword>
<dbReference type="SUPFAM" id="SSF46785">
    <property type="entry name" value="Winged helix' DNA-binding domain"/>
    <property type="match status" value="1"/>
</dbReference>
<dbReference type="InterPro" id="IPR050679">
    <property type="entry name" value="Bact_HTH_transcr_reg"/>
</dbReference>
<name>A0ABV8GMR1_9ACTN</name>
<dbReference type="SUPFAM" id="SSF64288">
    <property type="entry name" value="Chorismate lyase-like"/>
    <property type="match status" value="1"/>
</dbReference>
<dbReference type="PANTHER" id="PTHR44846:SF16">
    <property type="entry name" value="TRANSCRIPTIONAL REGULATOR PHNF-RELATED"/>
    <property type="match status" value="1"/>
</dbReference>
<dbReference type="Proteomes" id="UP001595851">
    <property type="component" value="Unassembled WGS sequence"/>
</dbReference>
<evidence type="ECO:0000313" key="5">
    <source>
        <dbReference type="EMBL" id="MFC4014239.1"/>
    </source>
</evidence>
<organism evidence="5 6">
    <name type="scientific">Nonomuraea purpurea</name>
    <dbReference type="NCBI Taxonomy" id="1849276"/>
    <lineage>
        <taxon>Bacteria</taxon>
        <taxon>Bacillati</taxon>
        <taxon>Actinomycetota</taxon>
        <taxon>Actinomycetes</taxon>
        <taxon>Streptosporangiales</taxon>
        <taxon>Streptosporangiaceae</taxon>
        <taxon>Nonomuraea</taxon>
    </lineage>
</organism>
<gene>
    <name evidence="5" type="ORF">ACFOY2_43930</name>
</gene>
<evidence type="ECO:0000259" key="4">
    <source>
        <dbReference type="PROSITE" id="PS50949"/>
    </source>
</evidence>
<dbReference type="Pfam" id="PF07702">
    <property type="entry name" value="UTRA"/>
    <property type="match status" value="1"/>
</dbReference>
<sequence length="246" mass="26660">MSTGADTEAGSSAVMETYRKLSDALRRGLFPAGGRLPGERDLAGSLGVSRSTLRHALARLAEEGKLERSAQRGWFVARSVVGEPPSTLQSFSEMARARGLTPTSKILLRRARPAGFEEAEQLGIAPAARVLELRRLRSLDGVPVCLDTSVVVLSQAATLAGIDLTDRSLYETLERECGLRIARSSYTVRADAADEEIARLLQIEPGAPVLVGEEVTYADDGTPILAGRMIYRSDAYRFQADLFRPI</sequence>
<dbReference type="Gene3D" id="3.40.1410.10">
    <property type="entry name" value="Chorismate lyase-like"/>
    <property type="match status" value="1"/>
</dbReference>
<dbReference type="PROSITE" id="PS50949">
    <property type="entry name" value="HTH_GNTR"/>
    <property type="match status" value="1"/>
</dbReference>
<dbReference type="RefSeq" id="WP_379534087.1">
    <property type="nucleotide sequence ID" value="NZ_JBHSBI010000033.1"/>
</dbReference>
<dbReference type="InterPro" id="IPR028978">
    <property type="entry name" value="Chorismate_lyase_/UTRA_dom_sf"/>
</dbReference>
<evidence type="ECO:0000256" key="1">
    <source>
        <dbReference type="ARBA" id="ARBA00023015"/>
    </source>
</evidence>
<keyword evidence="3" id="KW-0804">Transcription</keyword>
<comment type="caution">
    <text evidence="5">The sequence shown here is derived from an EMBL/GenBank/DDBJ whole genome shotgun (WGS) entry which is preliminary data.</text>
</comment>
<dbReference type="InterPro" id="IPR011663">
    <property type="entry name" value="UTRA"/>
</dbReference>
<keyword evidence="6" id="KW-1185">Reference proteome</keyword>
<dbReference type="Pfam" id="PF00392">
    <property type="entry name" value="GntR"/>
    <property type="match status" value="1"/>
</dbReference>
<dbReference type="InterPro" id="IPR036388">
    <property type="entry name" value="WH-like_DNA-bd_sf"/>
</dbReference>
<evidence type="ECO:0000256" key="2">
    <source>
        <dbReference type="ARBA" id="ARBA00023125"/>
    </source>
</evidence>
<dbReference type="Gene3D" id="1.10.10.10">
    <property type="entry name" value="Winged helix-like DNA-binding domain superfamily/Winged helix DNA-binding domain"/>
    <property type="match status" value="1"/>
</dbReference>
<keyword evidence="1" id="KW-0805">Transcription regulation</keyword>
<dbReference type="InterPro" id="IPR000524">
    <property type="entry name" value="Tscrpt_reg_HTH_GntR"/>
</dbReference>
<dbReference type="PRINTS" id="PR00035">
    <property type="entry name" value="HTHGNTR"/>
</dbReference>
<dbReference type="PANTHER" id="PTHR44846">
    <property type="entry name" value="MANNOSYL-D-GLYCERATE TRANSPORT/METABOLISM SYSTEM REPRESSOR MNGR-RELATED"/>
    <property type="match status" value="1"/>
</dbReference>
<dbReference type="EMBL" id="JBHSBI010000033">
    <property type="protein sequence ID" value="MFC4014239.1"/>
    <property type="molecule type" value="Genomic_DNA"/>
</dbReference>
<evidence type="ECO:0000313" key="6">
    <source>
        <dbReference type="Proteomes" id="UP001595851"/>
    </source>
</evidence>
<protein>
    <submittedName>
        <fullName evidence="5">GntR family transcriptional regulator</fullName>
    </submittedName>
</protein>
<dbReference type="CDD" id="cd07377">
    <property type="entry name" value="WHTH_GntR"/>
    <property type="match status" value="1"/>
</dbReference>
<dbReference type="SMART" id="SM00866">
    <property type="entry name" value="UTRA"/>
    <property type="match status" value="1"/>
</dbReference>